<dbReference type="InterPro" id="IPR035979">
    <property type="entry name" value="RBD_domain_sf"/>
</dbReference>
<dbReference type="InterPro" id="IPR000504">
    <property type="entry name" value="RRM_dom"/>
</dbReference>
<protein>
    <recommendedName>
        <fullName evidence="3">RRM domain-containing protein</fullName>
    </recommendedName>
</protein>
<gene>
    <name evidence="4" type="ORF">A19Y_3987</name>
</gene>
<name>A0A073CK75_PLAA1</name>
<dbReference type="STRING" id="388467.A19Y_3987"/>
<feature type="region of interest" description="Disordered" evidence="2">
    <location>
        <begin position="97"/>
        <end position="176"/>
    </location>
</feature>
<reference evidence="4 5" key="1">
    <citation type="journal article" date="2014" name="Appl. Environ. Microbiol.">
        <title>Elucidation of insertion elements encoded on plasmids and in vitro construction of shuttle vectors from the toxic cyanobacterium Planktothrix.</title>
        <authorList>
            <person name="Christiansen G."/>
            <person name="Goesmann A."/>
            <person name="Kurmayer R."/>
        </authorList>
    </citation>
    <scope>NUCLEOTIDE SEQUENCE [LARGE SCALE GENOMIC DNA]</scope>
    <source>
        <strain evidence="4 5">NIVA-CYA 126/8</strain>
    </source>
</reference>
<dbReference type="Pfam" id="PF00076">
    <property type="entry name" value="RRM_1"/>
    <property type="match status" value="1"/>
</dbReference>
<evidence type="ECO:0000259" key="3">
    <source>
        <dbReference type="PROSITE" id="PS50102"/>
    </source>
</evidence>
<evidence type="ECO:0000256" key="2">
    <source>
        <dbReference type="SAM" id="MobiDB-lite"/>
    </source>
</evidence>
<keyword evidence="1" id="KW-0694">RNA-binding</keyword>
<dbReference type="InterPro" id="IPR052462">
    <property type="entry name" value="SLIRP/GR-RBP-like"/>
</dbReference>
<dbReference type="SMART" id="SM00360">
    <property type="entry name" value="RRM"/>
    <property type="match status" value="1"/>
</dbReference>
<dbReference type="HOGENOM" id="CLU_012062_28_2_3"/>
<evidence type="ECO:0000313" key="5">
    <source>
        <dbReference type="Proteomes" id="UP000027395"/>
    </source>
</evidence>
<dbReference type="PROSITE" id="PS50102">
    <property type="entry name" value="RRM"/>
    <property type="match status" value="1"/>
</dbReference>
<organism evidence="4 5">
    <name type="scientific">Planktothrix agardhii (strain NIVA-CYA 126/8)</name>
    <dbReference type="NCBI Taxonomy" id="388467"/>
    <lineage>
        <taxon>Bacteria</taxon>
        <taxon>Bacillati</taxon>
        <taxon>Cyanobacteriota</taxon>
        <taxon>Cyanophyceae</taxon>
        <taxon>Oscillatoriophycideae</taxon>
        <taxon>Oscillatoriales</taxon>
        <taxon>Microcoleaceae</taxon>
        <taxon>Planktothrix</taxon>
    </lineage>
</organism>
<dbReference type="AlphaFoldDB" id="A0A073CK75"/>
<dbReference type="PATRIC" id="fig|388467.6.peg.3927"/>
<dbReference type="GO" id="GO:0003723">
    <property type="term" value="F:RNA binding"/>
    <property type="evidence" value="ECO:0007669"/>
    <property type="project" value="UniProtKB-KW"/>
</dbReference>
<dbReference type="PANTHER" id="PTHR48027">
    <property type="entry name" value="HETEROGENEOUS NUCLEAR RIBONUCLEOPROTEIN 87F-RELATED"/>
    <property type="match status" value="1"/>
</dbReference>
<evidence type="ECO:0000313" key="4">
    <source>
        <dbReference type="EMBL" id="KEI68704.1"/>
    </source>
</evidence>
<feature type="compositionally biased region" description="Low complexity" evidence="2">
    <location>
        <begin position="153"/>
        <end position="168"/>
    </location>
</feature>
<sequence length="193" mass="21243">MGMISFTYFSFNLEVLLMSVRLYIGNLPKELERKELQDVFAEEGDTVSAKVITDRKTGKCRGFGFVTVQTDEVADQIVEKYNGVMFRENALKIEKALPRKKGKGDGVGEGENGGEDDQPQQQQQPVQQPIKSSGNMPKSGGSSKNRNKKSKHSSGGQTSTSRTSGDDSFQPDPRWANELEKLKQILAAQAANP</sequence>
<dbReference type="Proteomes" id="UP000027395">
    <property type="component" value="Chromosome"/>
</dbReference>
<dbReference type="InterPro" id="IPR012677">
    <property type="entry name" value="Nucleotide-bd_a/b_plait_sf"/>
</dbReference>
<accession>A0A073CK75</accession>
<dbReference type="EMBL" id="CM002803">
    <property type="protein sequence ID" value="KEI68704.1"/>
    <property type="molecule type" value="Genomic_DNA"/>
</dbReference>
<feature type="domain" description="RRM" evidence="3">
    <location>
        <begin position="20"/>
        <end position="98"/>
    </location>
</feature>
<dbReference type="Gene3D" id="3.30.70.330">
    <property type="match status" value="1"/>
</dbReference>
<dbReference type="eggNOG" id="COG0724">
    <property type="taxonomic scope" value="Bacteria"/>
</dbReference>
<proteinExistence type="predicted"/>
<dbReference type="SUPFAM" id="SSF54928">
    <property type="entry name" value="RNA-binding domain, RBD"/>
    <property type="match status" value="1"/>
</dbReference>
<feature type="compositionally biased region" description="Low complexity" evidence="2">
    <location>
        <begin position="119"/>
        <end position="129"/>
    </location>
</feature>
<evidence type="ECO:0000256" key="1">
    <source>
        <dbReference type="ARBA" id="ARBA00022884"/>
    </source>
</evidence>
<keyword evidence="5" id="KW-1185">Reference proteome</keyword>